<comment type="caution">
    <text evidence="1">The sequence shown here is derived from an EMBL/GenBank/DDBJ whole genome shotgun (WGS) entry which is preliminary data.</text>
</comment>
<name>A0ABR5ICZ5_9ACTN</name>
<evidence type="ECO:0000313" key="1">
    <source>
        <dbReference type="EMBL" id="KNA91468.1"/>
    </source>
</evidence>
<sequence>MEVIVYVICCLGVVVHDHLLLLRIEELRGVECSPRQVISVSGWRRKSPLLGALRHRFVTVDQLFRRHAVERVNDYTPHP</sequence>
<accession>A0ABR5ICZ5</accession>
<evidence type="ECO:0000313" key="2">
    <source>
        <dbReference type="Proteomes" id="UP000037247"/>
    </source>
</evidence>
<keyword evidence="2" id="KW-1185">Reference proteome</keyword>
<evidence type="ECO:0008006" key="3">
    <source>
        <dbReference type="Google" id="ProtNLM"/>
    </source>
</evidence>
<organism evidence="1 2">
    <name type="scientific">Gordonia jacobaea</name>
    <dbReference type="NCBI Taxonomy" id="122202"/>
    <lineage>
        <taxon>Bacteria</taxon>
        <taxon>Bacillati</taxon>
        <taxon>Actinomycetota</taxon>
        <taxon>Actinomycetes</taxon>
        <taxon>Mycobacteriales</taxon>
        <taxon>Gordoniaceae</taxon>
        <taxon>Gordonia</taxon>
    </lineage>
</organism>
<proteinExistence type="predicted"/>
<dbReference type="EMBL" id="LDTZ01000016">
    <property type="protein sequence ID" value="KNA91468.1"/>
    <property type="molecule type" value="Genomic_DNA"/>
</dbReference>
<dbReference type="Proteomes" id="UP000037247">
    <property type="component" value="Unassembled WGS sequence"/>
</dbReference>
<gene>
    <name evidence="1" type="ORF">ABW18_09695</name>
</gene>
<protein>
    <recommendedName>
        <fullName evidence="3">Secreted protein</fullName>
    </recommendedName>
</protein>
<reference evidence="1 2" key="1">
    <citation type="submission" date="2015-05" db="EMBL/GenBank/DDBJ databases">
        <title>Draft genome sequence of the bacterium Gordonia jacobaea a new member of the Gordonia genus.</title>
        <authorList>
            <person name="Jimenez-Galisteo G."/>
            <person name="Dominguez A."/>
            <person name="Munoz E."/>
            <person name="Vinas M."/>
        </authorList>
    </citation>
    <scope>NUCLEOTIDE SEQUENCE [LARGE SCALE GENOMIC DNA]</scope>
    <source>
        <strain evidence="2">mv1</strain>
    </source>
</reference>